<accession>A0AAV2ISB4</accession>
<keyword evidence="3" id="KW-1185">Reference proteome</keyword>
<feature type="compositionally biased region" description="Pro residues" evidence="1">
    <location>
        <begin position="170"/>
        <end position="179"/>
    </location>
</feature>
<evidence type="ECO:0000256" key="1">
    <source>
        <dbReference type="SAM" id="MobiDB-lite"/>
    </source>
</evidence>
<name>A0AAV2ISB4_KNICA</name>
<dbReference type="EMBL" id="OZ035823">
    <property type="protein sequence ID" value="CAL1567483.1"/>
    <property type="molecule type" value="Genomic_DNA"/>
</dbReference>
<evidence type="ECO:0000313" key="3">
    <source>
        <dbReference type="Proteomes" id="UP001497482"/>
    </source>
</evidence>
<feature type="region of interest" description="Disordered" evidence="1">
    <location>
        <begin position="128"/>
        <end position="179"/>
    </location>
</feature>
<dbReference type="AlphaFoldDB" id="A0AAV2ISB4"/>
<protein>
    <submittedName>
        <fullName evidence="2">Uncharacterized protein</fullName>
    </submittedName>
</protein>
<sequence length="179" mass="19306">MRRCTRRLLRCSAECNRRTCSAGSYRLLLSATAPPPARRRPSERLLRAVIGSGRCSRLCSAASLRSAFTPPGSAAEQDQIRKPDPGMAPTASSRTNKPALLFSRLLRRRIRLHGSAAMLSRQYTTDDLAHSASSDAHHRRVASPGRTDTPAPPPPPPPAQPPHYAASNAPDPPPARPPA</sequence>
<proteinExistence type="predicted"/>
<evidence type="ECO:0000313" key="2">
    <source>
        <dbReference type="EMBL" id="CAL1567483.1"/>
    </source>
</evidence>
<feature type="compositionally biased region" description="Pro residues" evidence="1">
    <location>
        <begin position="150"/>
        <end position="161"/>
    </location>
</feature>
<gene>
    <name evidence="2" type="ORF">KC01_LOCUS289</name>
</gene>
<dbReference type="Proteomes" id="UP001497482">
    <property type="component" value="Chromosome 1"/>
</dbReference>
<reference evidence="2 3" key="1">
    <citation type="submission" date="2024-04" db="EMBL/GenBank/DDBJ databases">
        <authorList>
            <person name="Waldvogel A.-M."/>
            <person name="Schoenle A."/>
        </authorList>
    </citation>
    <scope>NUCLEOTIDE SEQUENCE [LARGE SCALE GENOMIC DNA]</scope>
</reference>
<organism evidence="2 3">
    <name type="scientific">Knipowitschia caucasica</name>
    <name type="common">Caucasian dwarf goby</name>
    <name type="synonym">Pomatoschistus caucasicus</name>
    <dbReference type="NCBI Taxonomy" id="637954"/>
    <lineage>
        <taxon>Eukaryota</taxon>
        <taxon>Metazoa</taxon>
        <taxon>Chordata</taxon>
        <taxon>Craniata</taxon>
        <taxon>Vertebrata</taxon>
        <taxon>Euteleostomi</taxon>
        <taxon>Actinopterygii</taxon>
        <taxon>Neopterygii</taxon>
        <taxon>Teleostei</taxon>
        <taxon>Neoteleostei</taxon>
        <taxon>Acanthomorphata</taxon>
        <taxon>Gobiaria</taxon>
        <taxon>Gobiiformes</taxon>
        <taxon>Gobioidei</taxon>
        <taxon>Gobiidae</taxon>
        <taxon>Gobiinae</taxon>
        <taxon>Knipowitschia</taxon>
    </lineage>
</organism>
<feature type="region of interest" description="Disordered" evidence="1">
    <location>
        <begin position="67"/>
        <end position="99"/>
    </location>
</feature>